<feature type="region of interest" description="Disordered" evidence="1">
    <location>
        <begin position="328"/>
        <end position="351"/>
    </location>
</feature>
<feature type="compositionally biased region" description="Low complexity" evidence="1">
    <location>
        <begin position="241"/>
        <end position="257"/>
    </location>
</feature>
<feature type="compositionally biased region" description="Polar residues" evidence="1">
    <location>
        <begin position="335"/>
        <end position="346"/>
    </location>
</feature>
<feature type="compositionally biased region" description="Polar residues" evidence="1">
    <location>
        <begin position="716"/>
        <end position="727"/>
    </location>
</feature>
<feature type="compositionally biased region" description="Pro residues" evidence="1">
    <location>
        <begin position="204"/>
        <end position="216"/>
    </location>
</feature>
<organism evidence="2 3">
    <name type="scientific">Sporothrix stenoceras</name>
    <dbReference type="NCBI Taxonomy" id="5173"/>
    <lineage>
        <taxon>Eukaryota</taxon>
        <taxon>Fungi</taxon>
        <taxon>Dikarya</taxon>
        <taxon>Ascomycota</taxon>
        <taxon>Pezizomycotina</taxon>
        <taxon>Sordariomycetes</taxon>
        <taxon>Sordariomycetidae</taxon>
        <taxon>Ophiostomatales</taxon>
        <taxon>Ophiostomataceae</taxon>
        <taxon>Sporothrix</taxon>
    </lineage>
</organism>
<feature type="region of interest" description="Disordered" evidence="1">
    <location>
        <begin position="84"/>
        <end position="277"/>
    </location>
</feature>
<accession>A0ABR3ZSH5</accession>
<feature type="compositionally biased region" description="Low complexity" evidence="1">
    <location>
        <begin position="154"/>
        <end position="169"/>
    </location>
</feature>
<evidence type="ECO:0000313" key="2">
    <source>
        <dbReference type="EMBL" id="KAL1903131.1"/>
    </source>
</evidence>
<dbReference type="EMBL" id="JAWCUI010000002">
    <property type="protein sequence ID" value="KAL1903131.1"/>
    <property type="molecule type" value="Genomic_DNA"/>
</dbReference>
<feature type="compositionally biased region" description="Low complexity" evidence="1">
    <location>
        <begin position="969"/>
        <end position="983"/>
    </location>
</feature>
<feature type="region of interest" description="Disordered" evidence="1">
    <location>
        <begin position="498"/>
        <end position="525"/>
    </location>
</feature>
<feature type="compositionally biased region" description="Basic and acidic residues" evidence="1">
    <location>
        <begin position="872"/>
        <end position="920"/>
    </location>
</feature>
<sequence length="1000" mass="107963">MFRQPPGSGQPPPLPPDYYEGSGRGGDLDNRNIHRSIPINSDTDRSNNDPGAAIEAIDAIDAIEVDDAPSIPSSFALLSALRQQNLRTWPRQRRRDSKSPRPAVKSQQSQPQPQSQSQSQTHQQQQPLASSSSTPLHQPTPIPPDVVLPPPFHSPLSSLLALPPVSSAFLHHRSRDTKRPKQPRQRRRMPYPLNANAQERSPSHSPPLLPSPPPSAPSVSETPRDVEQLAGEFSRQQLERTTTSGIRSTGDSISISGSGSGSGFSSGPVSRNGSRHGSRYGDAFANFSPAMAEFRLRRGGNEPVMDLEVDMDQESRNDDGDCQIRPRSPLPPFASASQFGPSSSYADSIDIETGPAVPMGLQRMRMRQVTLADASVRHLDLGLKPFPRQLSPETDASQDPQPPPVAPVTETAQPPVSAPDTAPTIQAPTPAPAPAPAPVVASTGLAALAAAESIEVGDDELAPLPMESMAMMAPYPQRNFHLHSHSYSRSYHSQAMSYSRSLPHSRPHSRQLSISSRGGAPSSHCLPLSPEALAMPHLAPLHNDVPSSGYDMQGWLSSSSTVEAAASLTTGTIDNCSQACSTDGGVAKNDTSVTPHQTTGNVTEGVLPNTDNRSDRPSTEASSTKALSLASERRQQSKQFYTAYLQPHQFPCLHDNTGTVPNPPVDMLEADMEGPNTSGIDDRIATIPEEADAMATATATPTPASGSGSGSATASHATNQDSTETTTQYMIPSQRVRLIQMAMAREAERIRSESSAYGSSANGSAVIASEDQMDVEMADPTAIEASGALSALGSSVVDGSLIGSLPPLWGPDQPSDIRKYMGPFRYRLSSEVAMRCTNLVHSKPRMRRRRQPGEDSETATTNDGGSSLRSGSHKDGGSSRHSERRSERRRERHRERAREREERDSNRDPNQSRESRERPSRASRHREQHARLITVHAESQKHAISPTQPSPPPDPLMPPVPDPALMQVEYQQPTTTTEQQPLPEWRPPVPEPIDAATEMS</sequence>
<feature type="compositionally biased region" description="Polar residues" evidence="1">
    <location>
        <begin position="858"/>
        <end position="870"/>
    </location>
</feature>
<comment type="caution">
    <text evidence="2">The sequence shown here is derived from an EMBL/GenBank/DDBJ whole genome shotgun (WGS) entry which is preliminary data.</text>
</comment>
<feature type="region of interest" description="Disordered" evidence="1">
    <location>
        <begin position="1"/>
        <end position="52"/>
    </location>
</feature>
<feature type="region of interest" description="Disordered" evidence="1">
    <location>
        <begin position="695"/>
        <end position="727"/>
    </location>
</feature>
<feature type="compositionally biased region" description="Pro residues" evidence="1">
    <location>
        <begin position="948"/>
        <end position="962"/>
    </location>
</feature>
<feature type="compositionally biased region" description="Low complexity" evidence="1">
    <location>
        <begin position="106"/>
        <end position="131"/>
    </location>
</feature>
<gene>
    <name evidence="2" type="ORF">Sste5346_000415</name>
</gene>
<feature type="compositionally biased region" description="Low complexity" evidence="1">
    <location>
        <begin position="418"/>
        <end position="428"/>
    </location>
</feature>
<feature type="compositionally biased region" description="Polar residues" evidence="1">
    <location>
        <begin position="589"/>
        <end position="602"/>
    </location>
</feature>
<evidence type="ECO:0000256" key="1">
    <source>
        <dbReference type="SAM" id="MobiDB-lite"/>
    </source>
</evidence>
<proteinExistence type="predicted"/>
<name>A0ABR3ZSH5_9PEZI</name>
<protein>
    <submittedName>
        <fullName evidence="2">Uncharacterized protein</fullName>
    </submittedName>
</protein>
<evidence type="ECO:0000313" key="3">
    <source>
        <dbReference type="Proteomes" id="UP001583186"/>
    </source>
</evidence>
<feature type="region of interest" description="Disordered" evidence="1">
    <location>
        <begin position="384"/>
        <end position="437"/>
    </location>
</feature>
<feature type="compositionally biased region" description="Low complexity" evidence="1">
    <location>
        <begin position="695"/>
        <end position="715"/>
    </location>
</feature>
<feature type="compositionally biased region" description="Pro residues" evidence="1">
    <location>
        <begin position="138"/>
        <end position="153"/>
    </location>
</feature>
<feature type="region of interest" description="Disordered" evidence="1">
    <location>
        <begin position="839"/>
        <end position="1000"/>
    </location>
</feature>
<keyword evidence="3" id="KW-1185">Reference proteome</keyword>
<feature type="region of interest" description="Disordered" evidence="1">
    <location>
        <begin position="589"/>
        <end position="633"/>
    </location>
</feature>
<dbReference type="Proteomes" id="UP001583186">
    <property type="component" value="Unassembled WGS sequence"/>
</dbReference>
<reference evidence="2 3" key="1">
    <citation type="journal article" date="2024" name="IMA Fungus">
        <title>IMA Genome - F19 : A genome assembly and annotation guide to empower mycologists, including annotated draft genome sequences of Ceratocystis pirilliformis, Diaporthe australafricana, Fusarium ophioides, Paecilomyces lecythidis, and Sporothrix stenoceras.</title>
        <authorList>
            <person name="Aylward J."/>
            <person name="Wilson A.M."/>
            <person name="Visagie C.M."/>
            <person name="Spraker J."/>
            <person name="Barnes I."/>
            <person name="Buitendag C."/>
            <person name="Ceriani C."/>
            <person name="Del Mar Angel L."/>
            <person name="du Plessis D."/>
            <person name="Fuchs T."/>
            <person name="Gasser K."/>
            <person name="Kramer D."/>
            <person name="Li W."/>
            <person name="Munsamy K."/>
            <person name="Piso A."/>
            <person name="Price J.L."/>
            <person name="Sonnekus B."/>
            <person name="Thomas C."/>
            <person name="van der Nest A."/>
            <person name="van Dijk A."/>
            <person name="van Heerden A."/>
            <person name="van Vuuren N."/>
            <person name="Yilmaz N."/>
            <person name="Duong T.A."/>
            <person name="van der Merwe N.A."/>
            <person name="Wingfield M.J."/>
            <person name="Wingfield B.D."/>
        </authorList>
    </citation>
    <scope>NUCLEOTIDE SEQUENCE [LARGE SCALE GENOMIC DNA]</scope>
    <source>
        <strain evidence="2 3">CMW 5346</strain>
    </source>
</reference>
<feature type="compositionally biased region" description="Basic residues" evidence="1">
    <location>
        <begin position="170"/>
        <end position="189"/>
    </location>
</feature>